<feature type="transmembrane region" description="Helical" evidence="10">
    <location>
        <begin position="194"/>
        <end position="220"/>
    </location>
</feature>
<evidence type="ECO:0000256" key="8">
    <source>
        <dbReference type="ARBA" id="ARBA00023136"/>
    </source>
</evidence>
<feature type="transmembrane region" description="Helical" evidence="10">
    <location>
        <begin position="57"/>
        <end position="80"/>
    </location>
</feature>
<evidence type="ECO:0000256" key="2">
    <source>
        <dbReference type="ARBA" id="ARBA00022448"/>
    </source>
</evidence>
<dbReference type="Pfam" id="PF02653">
    <property type="entry name" value="BPD_transp_2"/>
    <property type="match status" value="1"/>
</dbReference>
<dbReference type="Proteomes" id="UP000319353">
    <property type="component" value="Unassembled WGS sequence"/>
</dbReference>
<organism evidence="11 12">
    <name type="scientific">Candidatus Segetimicrobium genomatis</name>
    <dbReference type="NCBI Taxonomy" id="2569760"/>
    <lineage>
        <taxon>Bacteria</taxon>
        <taxon>Bacillati</taxon>
        <taxon>Candidatus Sysuimicrobiota</taxon>
        <taxon>Candidatus Sysuimicrobiia</taxon>
        <taxon>Candidatus Sysuimicrobiales</taxon>
        <taxon>Candidatus Segetimicrobiaceae</taxon>
        <taxon>Candidatus Segetimicrobium</taxon>
    </lineage>
</organism>
<feature type="transmembrane region" description="Helical" evidence="10">
    <location>
        <begin position="92"/>
        <end position="112"/>
    </location>
</feature>
<comment type="caution">
    <text evidence="11">The sequence shown here is derived from an EMBL/GenBank/DDBJ whole genome shotgun (WGS) entry which is preliminary data.</text>
</comment>
<dbReference type="GO" id="GO:0015190">
    <property type="term" value="F:L-leucine transmembrane transporter activity"/>
    <property type="evidence" value="ECO:0007669"/>
    <property type="project" value="TreeGrafter"/>
</dbReference>
<keyword evidence="2" id="KW-0813">Transport</keyword>
<dbReference type="CDD" id="cd06582">
    <property type="entry name" value="TM_PBP1_LivH_like"/>
    <property type="match status" value="1"/>
</dbReference>
<evidence type="ECO:0000256" key="3">
    <source>
        <dbReference type="ARBA" id="ARBA00022475"/>
    </source>
</evidence>
<evidence type="ECO:0000313" key="11">
    <source>
        <dbReference type="EMBL" id="TMI99330.1"/>
    </source>
</evidence>
<reference evidence="11 12" key="1">
    <citation type="journal article" date="2019" name="Nat. Microbiol.">
        <title>Mediterranean grassland soil C-N compound turnover is dependent on rainfall and depth, and is mediated by genomically divergent microorganisms.</title>
        <authorList>
            <person name="Diamond S."/>
            <person name="Andeer P.F."/>
            <person name="Li Z."/>
            <person name="Crits-Christoph A."/>
            <person name="Burstein D."/>
            <person name="Anantharaman K."/>
            <person name="Lane K.R."/>
            <person name="Thomas B.C."/>
            <person name="Pan C."/>
            <person name="Northen T.R."/>
            <person name="Banfield J.F."/>
        </authorList>
    </citation>
    <scope>NUCLEOTIDE SEQUENCE [LARGE SCALE GENOMIC DNA]</scope>
    <source>
        <strain evidence="11">NP_4</strain>
    </source>
</reference>
<evidence type="ECO:0000256" key="5">
    <source>
        <dbReference type="ARBA" id="ARBA00022692"/>
    </source>
</evidence>
<dbReference type="AlphaFoldDB" id="A0A537KUF2"/>
<proteinExistence type="inferred from homology"/>
<dbReference type="GO" id="GO:0005304">
    <property type="term" value="F:L-valine transmembrane transporter activity"/>
    <property type="evidence" value="ECO:0007669"/>
    <property type="project" value="TreeGrafter"/>
</dbReference>
<sequence>MAATLVAARIQRNWLQRLSVIDIFLWAFRLAVLAAVVVGTFRTLYSGRYAGEVWLDFVVFGVSQGSVYALIALGYTMVYGILRMINFAHGDIFMCGAYTAYYAAGALYRAGVFNRQPLLSLAIILAVAVTASTSVALLVERVAYRPLRRAPRLVPLISAIGASFFIEYAVRGLYGSGFQAYPEFEVFKGKWNVFGIGILRTQAVVIVATLILMGLLYLFVMRTKTGTAMRAVSEDMEVAALMGINVDRIIVITFAVGAAAAGAAGVLYALVFKQVHFFMGFYPGIKAFTAAVLGGIGNIPGAMLGGLFLGLFESVGPILVLDGLGIVAPYQLKDVIAFTMLVMVLIFRPSGILGERLAGKKA</sequence>
<comment type="similarity">
    <text evidence="9">Belongs to the binding-protein-dependent transport system permease family. LivHM subfamily.</text>
</comment>
<keyword evidence="6" id="KW-0029">Amino-acid transport</keyword>
<dbReference type="PANTHER" id="PTHR11795">
    <property type="entry name" value="BRANCHED-CHAIN AMINO ACID TRANSPORT SYSTEM PERMEASE PROTEIN LIVH"/>
    <property type="match status" value="1"/>
</dbReference>
<dbReference type="GO" id="GO:0015808">
    <property type="term" value="P:L-alanine transport"/>
    <property type="evidence" value="ECO:0007669"/>
    <property type="project" value="TreeGrafter"/>
</dbReference>
<feature type="transmembrane region" description="Helical" evidence="10">
    <location>
        <begin position="20"/>
        <end position="45"/>
    </location>
</feature>
<feature type="transmembrane region" description="Helical" evidence="10">
    <location>
        <begin position="335"/>
        <end position="354"/>
    </location>
</feature>
<dbReference type="GO" id="GO:0015188">
    <property type="term" value="F:L-isoleucine transmembrane transporter activity"/>
    <property type="evidence" value="ECO:0007669"/>
    <property type="project" value="TreeGrafter"/>
</dbReference>
<dbReference type="InterPro" id="IPR052157">
    <property type="entry name" value="BCAA_transport_permease"/>
</dbReference>
<keyword evidence="8 10" id="KW-0472">Membrane</keyword>
<evidence type="ECO:0000256" key="4">
    <source>
        <dbReference type="ARBA" id="ARBA00022519"/>
    </source>
</evidence>
<comment type="subcellular location">
    <subcellularLocation>
        <location evidence="1">Cell membrane</location>
        <topology evidence="1">Multi-pass membrane protein</topology>
    </subcellularLocation>
</comment>
<feature type="transmembrane region" description="Helical" evidence="10">
    <location>
        <begin position="277"/>
        <end position="296"/>
    </location>
</feature>
<dbReference type="EMBL" id="VBAL01000137">
    <property type="protein sequence ID" value="TMI99330.1"/>
    <property type="molecule type" value="Genomic_DNA"/>
</dbReference>
<evidence type="ECO:0000256" key="1">
    <source>
        <dbReference type="ARBA" id="ARBA00004651"/>
    </source>
</evidence>
<keyword evidence="4" id="KW-0997">Cell inner membrane</keyword>
<name>A0A537KUF2_9BACT</name>
<feature type="transmembrane region" description="Helical" evidence="10">
    <location>
        <begin position="151"/>
        <end position="174"/>
    </location>
</feature>
<feature type="transmembrane region" description="Helical" evidence="10">
    <location>
        <begin position="308"/>
        <end position="329"/>
    </location>
</feature>
<keyword evidence="7 10" id="KW-1133">Transmembrane helix</keyword>
<keyword evidence="3" id="KW-1003">Cell membrane</keyword>
<accession>A0A537KUF2</accession>
<keyword evidence="5 10" id="KW-0812">Transmembrane</keyword>
<gene>
    <name evidence="11" type="ORF">E6H01_11215</name>
</gene>
<evidence type="ECO:0000256" key="6">
    <source>
        <dbReference type="ARBA" id="ARBA00022970"/>
    </source>
</evidence>
<evidence type="ECO:0000256" key="9">
    <source>
        <dbReference type="ARBA" id="ARBA00037998"/>
    </source>
</evidence>
<feature type="transmembrane region" description="Helical" evidence="10">
    <location>
        <begin position="118"/>
        <end position="139"/>
    </location>
</feature>
<dbReference type="GO" id="GO:0005886">
    <property type="term" value="C:plasma membrane"/>
    <property type="evidence" value="ECO:0007669"/>
    <property type="project" value="UniProtKB-SubCell"/>
</dbReference>
<evidence type="ECO:0000256" key="10">
    <source>
        <dbReference type="SAM" id="Phobius"/>
    </source>
</evidence>
<dbReference type="GO" id="GO:0042941">
    <property type="term" value="P:D-alanine transmembrane transport"/>
    <property type="evidence" value="ECO:0007669"/>
    <property type="project" value="TreeGrafter"/>
</dbReference>
<dbReference type="GO" id="GO:1903806">
    <property type="term" value="P:L-isoleucine import across plasma membrane"/>
    <property type="evidence" value="ECO:0007669"/>
    <property type="project" value="TreeGrafter"/>
</dbReference>
<evidence type="ECO:0000313" key="12">
    <source>
        <dbReference type="Proteomes" id="UP000319353"/>
    </source>
</evidence>
<protein>
    <submittedName>
        <fullName evidence="11">Branched-chain amino acid ABC transporter permease</fullName>
    </submittedName>
</protein>
<dbReference type="PANTHER" id="PTHR11795:SF371">
    <property type="entry name" value="HIGH-AFFINITY BRANCHED-CHAIN AMINO ACID TRANSPORT SYSTEM PERMEASE PROTEIN LIVH"/>
    <property type="match status" value="1"/>
</dbReference>
<dbReference type="InterPro" id="IPR001851">
    <property type="entry name" value="ABC_transp_permease"/>
</dbReference>
<dbReference type="GO" id="GO:0015192">
    <property type="term" value="F:L-phenylalanine transmembrane transporter activity"/>
    <property type="evidence" value="ECO:0007669"/>
    <property type="project" value="TreeGrafter"/>
</dbReference>
<feature type="transmembrane region" description="Helical" evidence="10">
    <location>
        <begin position="249"/>
        <end position="271"/>
    </location>
</feature>
<evidence type="ECO:0000256" key="7">
    <source>
        <dbReference type="ARBA" id="ARBA00022989"/>
    </source>
</evidence>